<gene>
    <name evidence="2" type="ORF">BWQ96_04037</name>
</gene>
<evidence type="ECO:0000256" key="1">
    <source>
        <dbReference type="SAM" id="MobiDB-lite"/>
    </source>
</evidence>
<accession>A0A2V3IYF1</accession>
<organism evidence="2 3">
    <name type="scientific">Gracilariopsis chorda</name>
    <dbReference type="NCBI Taxonomy" id="448386"/>
    <lineage>
        <taxon>Eukaryota</taxon>
        <taxon>Rhodophyta</taxon>
        <taxon>Florideophyceae</taxon>
        <taxon>Rhodymeniophycidae</taxon>
        <taxon>Gracilariales</taxon>
        <taxon>Gracilariaceae</taxon>
        <taxon>Gracilariopsis</taxon>
    </lineage>
</organism>
<comment type="caution">
    <text evidence="2">The sequence shown here is derived from an EMBL/GenBank/DDBJ whole genome shotgun (WGS) entry which is preliminary data.</text>
</comment>
<dbReference type="OrthoDB" id="4644at2759"/>
<evidence type="ECO:0000313" key="2">
    <source>
        <dbReference type="EMBL" id="PXF46160.1"/>
    </source>
</evidence>
<feature type="region of interest" description="Disordered" evidence="1">
    <location>
        <begin position="73"/>
        <end position="109"/>
    </location>
</feature>
<evidence type="ECO:0008006" key="4">
    <source>
        <dbReference type="Google" id="ProtNLM"/>
    </source>
</evidence>
<keyword evidence="3" id="KW-1185">Reference proteome</keyword>
<dbReference type="SUPFAM" id="SSF102405">
    <property type="entry name" value="MCP/YpsA-like"/>
    <property type="match status" value="1"/>
</dbReference>
<protein>
    <recommendedName>
        <fullName evidence="4">DNA recombination-mediator protein A</fullName>
    </recommendedName>
</protein>
<dbReference type="AlphaFoldDB" id="A0A2V3IYF1"/>
<feature type="compositionally biased region" description="Acidic residues" evidence="1">
    <location>
        <begin position="86"/>
        <end position="98"/>
    </location>
</feature>
<reference evidence="2 3" key="1">
    <citation type="journal article" date="2018" name="Mol. Biol. Evol.">
        <title>Analysis of the draft genome of the red seaweed Gracilariopsis chorda provides insights into genome size evolution in Rhodophyta.</title>
        <authorList>
            <person name="Lee J."/>
            <person name="Yang E.C."/>
            <person name="Graf L."/>
            <person name="Yang J.H."/>
            <person name="Qiu H."/>
            <person name="Zel Zion U."/>
            <person name="Chan C.X."/>
            <person name="Stephens T.G."/>
            <person name="Weber A.P.M."/>
            <person name="Boo G.H."/>
            <person name="Boo S.M."/>
            <person name="Kim K.M."/>
            <person name="Shin Y."/>
            <person name="Jung M."/>
            <person name="Lee S.J."/>
            <person name="Yim H.S."/>
            <person name="Lee J.H."/>
            <person name="Bhattacharya D."/>
            <person name="Yoon H.S."/>
        </authorList>
    </citation>
    <scope>NUCLEOTIDE SEQUENCE [LARGE SCALE GENOMIC DNA]</scope>
    <source>
        <strain evidence="2 3">SKKU-2015</strain>
        <tissue evidence="2">Whole body</tissue>
    </source>
</reference>
<dbReference type="Proteomes" id="UP000247409">
    <property type="component" value="Unassembled WGS sequence"/>
</dbReference>
<name>A0A2V3IYF1_9FLOR</name>
<evidence type="ECO:0000313" key="3">
    <source>
        <dbReference type="Proteomes" id="UP000247409"/>
    </source>
</evidence>
<proteinExistence type="predicted"/>
<dbReference type="EMBL" id="NBIV01000043">
    <property type="protein sequence ID" value="PXF46160.1"/>
    <property type="molecule type" value="Genomic_DNA"/>
</dbReference>
<sequence>MQPCTYRRRTPITLAFAAGTPPPSARAPRSWLCASPPRHQFALLAQKQLYPRLSARSPHSRACAALCTLSNFGRSTPPPRPPGREDEFEDANGDDLEESESKSVATLSRDTERSFDTVLQELTAIQQDGPRNVAILGTRYTSYLHQQIIELLTYANVLVGNHVFTSGAGGTNAAVIRGALRAEKPQLLTVVLPQSLHKQPKETQEQLLKVQNLVEMKKNDPLPLDVASQLCNSDILSRCTHFIAFAFHDSDVVLEAVRQAKELRIVVTVLYLD</sequence>
<dbReference type="STRING" id="448386.A0A2V3IYF1"/>